<evidence type="ECO:0000313" key="3">
    <source>
        <dbReference type="Proteomes" id="UP001209654"/>
    </source>
</evidence>
<dbReference type="CDD" id="cd00761">
    <property type="entry name" value="Glyco_tranf_GTA_type"/>
    <property type="match status" value="1"/>
</dbReference>
<dbReference type="EMBL" id="BRVS01000014">
    <property type="protein sequence ID" value="GLB68298.1"/>
    <property type="molecule type" value="Genomic_DNA"/>
</dbReference>
<sequence length="296" mass="33320">MLDATSDEPLVSVIIPTIGRDCLRTTVESVLRQTVGCEVILVLDRPEVEKEVKERLAGLAYKLLTTNGREGGSFARNTGLDKASAPYIAYLDDDDQWLPQKAEKQIAAIEASPYPDRSISVTATSFIRGHGLNVQMPREPYHSANNIADYLVTRKDLRFGRNFMQTSSILGPSGIMKDYRWDTNLPKHQDWDLFVRFGSDLKNHIIFLADALVTVNQNSESSVSKIPNWRASAVWYEKHSHILSQVGRGDFLAVHILRAALHTRSVKGIRYYLRNVRGSRAHMSAIIVGMFGFFKK</sequence>
<name>A0ABQ5MWE8_9MICC</name>
<dbReference type="RefSeq" id="WP_264796399.1">
    <property type="nucleotide sequence ID" value="NZ_BRVS01000014.1"/>
</dbReference>
<proteinExistence type="predicted"/>
<dbReference type="Proteomes" id="UP001209654">
    <property type="component" value="Unassembled WGS sequence"/>
</dbReference>
<feature type="domain" description="Glycosyltransferase 2-like" evidence="1">
    <location>
        <begin position="12"/>
        <end position="114"/>
    </location>
</feature>
<dbReference type="Pfam" id="PF00535">
    <property type="entry name" value="Glycos_transf_2"/>
    <property type="match status" value="1"/>
</dbReference>
<dbReference type="PANTHER" id="PTHR22916">
    <property type="entry name" value="GLYCOSYLTRANSFERASE"/>
    <property type="match status" value="1"/>
</dbReference>
<comment type="caution">
    <text evidence="2">The sequence shown here is derived from an EMBL/GenBank/DDBJ whole genome shotgun (WGS) entry which is preliminary data.</text>
</comment>
<protein>
    <recommendedName>
        <fullName evidence="1">Glycosyltransferase 2-like domain-containing protein</fullName>
    </recommendedName>
</protein>
<dbReference type="SUPFAM" id="SSF53448">
    <property type="entry name" value="Nucleotide-diphospho-sugar transferases"/>
    <property type="match status" value="1"/>
</dbReference>
<keyword evidence="3" id="KW-1185">Reference proteome</keyword>
<organism evidence="2 3">
    <name type="scientific">Arthrobacter mangrovi</name>
    <dbReference type="NCBI Taxonomy" id="2966350"/>
    <lineage>
        <taxon>Bacteria</taxon>
        <taxon>Bacillati</taxon>
        <taxon>Actinomycetota</taxon>
        <taxon>Actinomycetes</taxon>
        <taxon>Micrococcales</taxon>
        <taxon>Micrococcaceae</taxon>
        <taxon>Arthrobacter</taxon>
    </lineage>
</organism>
<dbReference type="InterPro" id="IPR029044">
    <property type="entry name" value="Nucleotide-diphossugar_trans"/>
</dbReference>
<evidence type="ECO:0000259" key="1">
    <source>
        <dbReference type="Pfam" id="PF00535"/>
    </source>
</evidence>
<evidence type="ECO:0000313" key="2">
    <source>
        <dbReference type="EMBL" id="GLB68298.1"/>
    </source>
</evidence>
<reference evidence="2 3" key="1">
    <citation type="journal article" date="2023" name="Int. J. Syst. Evol. Microbiol.">
        <title>Arthrobacter mangrovi sp. nov., an actinobacterium isolated from the rhizosphere of a mangrove.</title>
        <authorList>
            <person name="Hamada M."/>
            <person name="Saitou S."/>
            <person name="Enomoto N."/>
            <person name="Nanri K."/>
            <person name="Hidaka K."/>
            <person name="Miura T."/>
            <person name="Tamura T."/>
        </authorList>
    </citation>
    <scope>NUCLEOTIDE SEQUENCE [LARGE SCALE GENOMIC DNA]</scope>
    <source>
        <strain evidence="2 3">NBRC 112813</strain>
    </source>
</reference>
<gene>
    <name evidence="2" type="ORF">AHIS1636_27400</name>
</gene>
<dbReference type="PANTHER" id="PTHR22916:SF3">
    <property type="entry name" value="UDP-GLCNAC:BETAGAL BETA-1,3-N-ACETYLGLUCOSAMINYLTRANSFERASE-LIKE PROTEIN 1"/>
    <property type="match status" value="1"/>
</dbReference>
<dbReference type="Gene3D" id="3.90.550.10">
    <property type="entry name" value="Spore Coat Polysaccharide Biosynthesis Protein SpsA, Chain A"/>
    <property type="match status" value="1"/>
</dbReference>
<accession>A0ABQ5MWE8</accession>
<dbReference type="InterPro" id="IPR001173">
    <property type="entry name" value="Glyco_trans_2-like"/>
</dbReference>